<keyword evidence="2" id="KW-1015">Disulfide bond</keyword>
<reference evidence="5 6" key="1">
    <citation type="submission" date="2022-05" db="EMBL/GenBank/DDBJ databases">
        <authorList>
            <consortium name="Genoscope - CEA"/>
            <person name="William W."/>
        </authorList>
    </citation>
    <scope>NUCLEOTIDE SEQUENCE [LARGE SCALE GENOMIC DNA]</scope>
</reference>
<evidence type="ECO:0000313" key="6">
    <source>
        <dbReference type="Proteomes" id="UP001159427"/>
    </source>
</evidence>
<dbReference type="SMART" id="SM00327">
    <property type="entry name" value="VWA"/>
    <property type="match status" value="2"/>
</dbReference>
<comment type="caution">
    <text evidence="5">The sequence shown here is derived from an EMBL/GenBank/DDBJ whole genome shotgun (WGS) entry which is preliminary data.</text>
</comment>
<keyword evidence="1" id="KW-0677">Repeat</keyword>
<dbReference type="Gene3D" id="3.40.50.410">
    <property type="entry name" value="von Willebrand factor, type A domain"/>
    <property type="match status" value="3"/>
</dbReference>
<evidence type="ECO:0000256" key="3">
    <source>
        <dbReference type="SAM" id="MobiDB-lite"/>
    </source>
</evidence>
<evidence type="ECO:0000256" key="1">
    <source>
        <dbReference type="ARBA" id="ARBA00022737"/>
    </source>
</evidence>
<gene>
    <name evidence="5" type="ORF">PEVE_00005201</name>
</gene>
<feature type="region of interest" description="Disordered" evidence="3">
    <location>
        <begin position="175"/>
        <end position="210"/>
    </location>
</feature>
<dbReference type="PROSITE" id="PS50234">
    <property type="entry name" value="VWFA"/>
    <property type="match status" value="2"/>
</dbReference>
<feature type="compositionally biased region" description="Low complexity" evidence="3">
    <location>
        <begin position="175"/>
        <end position="206"/>
    </location>
</feature>
<dbReference type="Pfam" id="PF13768">
    <property type="entry name" value="VWA_3"/>
    <property type="match status" value="1"/>
</dbReference>
<organism evidence="5 6">
    <name type="scientific">Porites evermanni</name>
    <dbReference type="NCBI Taxonomy" id="104178"/>
    <lineage>
        <taxon>Eukaryota</taxon>
        <taxon>Metazoa</taxon>
        <taxon>Cnidaria</taxon>
        <taxon>Anthozoa</taxon>
        <taxon>Hexacorallia</taxon>
        <taxon>Scleractinia</taxon>
        <taxon>Fungiina</taxon>
        <taxon>Poritidae</taxon>
        <taxon>Porites</taxon>
    </lineage>
</organism>
<dbReference type="InterPro" id="IPR002035">
    <property type="entry name" value="VWF_A"/>
</dbReference>
<dbReference type="SUPFAM" id="SSF53300">
    <property type="entry name" value="vWA-like"/>
    <property type="match status" value="3"/>
</dbReference>
<dbReference type="EMBL" id="CALNXI010000133">
    <property type="protein sequence ID" value="CAH3019987.1"/>
    <property type="molecule type" value="Genomic_DNA"/>
</dbReference>
<dbReference type="Gene3D" id="2.20.100.10">
    <property type="entry name" value="Thrombospondin type-1 (TSP1) repeat"/>
    <property type="match status" value="3"/>
</dbReference>
<name>A0ABN8LVU0_9CNID</name>
<dbReference type="InterPro" id="IPR000884">
    <property type="entry name" value="TSP1_rpt"/>
</dbReference>
<dbReference type="SUPFAM" id="SSF82895">
    <property type="entry name" value="TSP-1 type 1 repeat"/>
    <property type="match status" value="3"/>
</dbReference>
<accession>A0ABN8LVU0</accession>
<evidence type="ECO:0000256" key="2">
    <source>
        <dbReference type="ARBA" id="ARBA00023157"/>
    </source>
</evidence>
<evidence type="ECO:0000313" key="5">
    <source>
        <dbReference type="EMBL" id="CAH3019987.1"/>
    </source>
</evidence>
<protein>
    <recommendedName>
        <fullName evidence="4">VWFA domain-containing protein</fullName>
    </recommendedName>
</protein>
<dbReference type="InterPro" id="IPR052065">
    <property type="entry name" value="Compl_asym_regulator"/>
</dbReference>
<dbReference type="InterPro" id="IPR036383">
    <property type="entry name" value="TSP1_rpt_sf"/>
</dbReference>
<feature type="non-terminal residue" evidence="5">
    <location>
        <position position="1"/>
    </location>
</feature>
<dbReference type="Proteomes" id="UP001159427">
    <property type="component" value="Unassembled WGS sequence"/>
</dbReference>
<dbReference type="PRINTS" id="PR01705">
    <property type="entry name" value="TSP1REPEAT"/>
</dbReference>
<dbReference type="InterPro" id="IPR036465">
    <property type="entry name" value="vWFA_dom_sf"/>
</dbReference>
<dbReference type="SMART" id="SM00209">
    <property type="entry name" value="TSP1"/>
    <property type="match status" value="3"/>
</dbReference>
<dbReference type="Pfam" id="PF00092">
    <property type="entry name" value="VWA"/>
    <property type="match status" value="1"/>
</dbReference>
<dbReference type="PROSITE" id="PS50092">
    <property type="entry name" value="TSP1"/>
    <property type="match status" value="3"/>
</dbReference>
<feature type="domain" description="VWFA" evidence="4">
    <location>
        <begin position="570"/>
        <end position="746"/>
    </location>
</feature>
<keyword evidence="6" id="KW-1185">Reference proteome</keyword>
<dbReference type="Pfam" id="PF00090">
    <property type="entry name" value="TSP_1"/>
    <property type="match status" value="3"/>
</dbReference>
<dbReference type="PANTHER" id="PTHR22906">
    <property type="entry name" value="PROPERDIN"/>
    <property type="match status" value="1"/>
</dbReference>
<feature type="non-terminal residue" evidence="5">
    <location>
        <position position="752"/>
    </location>
</feature>
<evidence type="ECO:0000259" key="4">
    <source>
        <dbReference type="PROSITE" id="PS50234"/>
    </source>
</evidence>
<feature type="domain" description="VWFA" evidence="4">
    <location>
        <begin position="218"/>
        <end position="389"/>
    </location>
</feature>
<sequence>VAGNWSNWGAWSACSETCGNGTRNRTRLCNNPAPAHGGAACQGDANITEACLVRYCPIAGNWSNWGAWSACSETCGNGTRNRTRLCNNPTPAHGGAACQGDANNTEACLVRYCPIAGNWSNWGAWSACSETCGNGTRNRTRLCNNPAPAHGGAPCKGDPKSIGACFVRHCPTTSPPTTTLPQTTTSPPETTKPPSTTASPDTTTPSVQPTGINRTYIDIVFTLIASSDFSNETYALMETTAKQFIEEYEYVNYYVIAYVDGVIKLVNLSFGADNSNAAAGRARRAVGASEPLITVLEEALVAFQNNSLGESNNRKALVVMTDISSSADKNSLEKAVRPIEESGILVISVPIGAVNRTELLIISPNPLDVISVDKNLQPLQLANRIRERIIRKIPEIDVGFALSVSSIESTVIYAVMVQASSTINERYRDFRVRFNIIVYGTKKTTRLSEFFNTLLSHKDLITSVRKLENVSSLPLQEKLREAENLFRSTGRPFARRVFVPITDAGNGSEIITGSNILRSHGILFLSLNKNVDQLSSVTISHVDNLGTPSTTDRRVVIAEEIIYQALRELDVTFALSATSVESQKTFVLMRGTIISIINRYGIDRIHYSAIVFGSGIPTTSFDFASNIPDQDELIRKVIRLRKRDGRPDLEQALEEAKRIFELREVRPNARRILVVIMDDATVSSREELSKVVHALVRNSVFIVGVGIGSSVNATDLLIITREEQHILIVKINKEDDELAEEIMRVIDPRVAR</sequence>
<proteinExistence type="predicted"/>